<feature type="chain" id="PRO_5043795371" evidence="2">
    <location>
        <begin position="18"/>
        <end position="534"/>
    </location>
</feature>
<feature type="signal peptide" evidence="2">
    <location>
        <begin position="1"/>
        <end position="17"/>
    </location>
</feature>
<feature type="domain" description="Peptidase C14 caspase" evidence="3">
    <location>
        <begin position="30"/>
        <end position="277"/>
    </location>
</feature>
<sequence length="534" mass="57202">MKIALTRLLIAALVATAGQSGASAREIRGLLIGVDTYRGFPRLAGSAADAHDLDASLRSIGARDLRVLINAAATRRSIMAALDDLVTRTQAGDTVFLAWSGYGAQEPGHVLGSQPDGMDAVLLLGGFDVKNRVDSGEKLLEREIHGYIRRWEEKGAQVVFIADVCFGEATTRDVDPRSAPMAYRSVSYTARSDDLQPAATQADARTAPVEFRSTTFLAAADKQSKAPEVRIPGVGQRGALSYAVARGIRGAADLDRDGTITGTELLEYARRVTYQLSDQRQRIVAVEAPAAAPFRVITRGNAVGPPKSQGSDRPDPDAKVGAGARTQADPILIASLDGDPERFAGLAIQSAHKVVQPGANPDLVWDPATHDVLSVGDVIARNVDRYDLPSIIERAALLHWLKQRATGSPLAVRIAPDDRLHRKGSRVEVEIDDVASQALVLFNVAGDGTVELLYPIGSDPPIVHDPKHRLQLQVRAPFGADQIVAVSSPRRMSELEQALHQLDRKRSPLKAREALEKTIGADSRVGSAGLFTAP</sequence>
<evidence type="ECO:0000256" key="1">
    <source>
        <dbReference type="SAM" id="MobiDB-lite"/>
    </source>
</evidence>
<dbReference type="RefSeq" id="WP_406857251.1">
    <property type="nucleotide sequence ID" value="NZ_CP157484.1"/>
</dbReference>
<dbReference type="InterPro" id="IPR029030">
    <property type="entry name" value="Caspase-like_dom_sf"/>
</dbReference>
<dbReference type="Pfam" id="PF00656">
    <property type="entry name" value="Peptidase_C14"/>
    <property type="match status" value="1"/>
</dbReference>
<dbReference type="GO" id="GO:0004197">
    <property type="term" value="F:cysteine-type endopeptidase activity"/>
    <property type="evidence" value="ECO:0007669"/>
    <property type="project" value="InterPro"/>
</dbReference>
<gene>
    <name evidence="4" type="ORF">ABEG18_06375</name>
</gene>
<dbReference type="InterPro" id="IPR018247">
    <property type="entry name" value="EF_Hand_1_Ca_BS"/>
</dbReference>
<keyword evidence="2" id="KW-0732">Signal</keyword>
<organism evidence="4">
    <name type="scientific">Alsobacter sp. KACC 23698</name>
    <dbReference type="NCBI Taxonomy" id="3149229"/>
    <lineage>
        <taxon>Bacteria</taxon>
        <taxon>Pseudomonadati</taxon>
        <taxon>Pseudomonadota</taxon>
        <taxon>Alphaproteobacteria</taxon>
        <taxon>Hyphomicrobiales</taxon>
        <taxon>Alsobacteraceae</taxon>
        <taxon>Alsobacter</taxon>
    </lineage>
</organism>
<dbReference type="PANTHER" id="PTHR48104:SF30">
    <property type="entry name" value="METACASPASE-1"/>
    <property type="match status" value="1"/>
</dbReference>
<evidence type="ECO:0000256" key="2">
    <source>
        <dbReference type="SAM" id="SignalP"/>
    </source>
</evidence>
<dbReference type="SUPFAM" id="SSF52129">
    <property type="entry name" value="Caspase-like"/>
    <property type="match status" value="1"/>
</dbReference>
<dbReference type="PROSITE" id="PS00018">
    <property type="entry name" value="EF_HAND_1"/>
    <property type="match status" value="1"/>
</dbReference>
<dbReference type="AlphaFoldDB" id="A0AAU7JJC9"/>
<evidence type="ECO:0000313" key="4">
    <source>
        <dbReference type="EMBL" id="XBO40391.1"/>
    </source>
</evidence>
<proteinExistence type="predicted"/>
<reference evidence="4" key="1">
    <citation type="submission" date="2024-05" db="EMBL/GenBank/DDBJ databases">
        <authorList>
            <person name="Kim S."/>
            <person name="Heo J."/>
            <person name="Choi H."/>
            <person name="Choi Y."/>
            <person name="Kwon S.-W."/>
            <person name="Kim Y."/>
        </authorList>
    </citation>
    <scope>NUCLEOTIDE SEQUENCE</scope>
    <source>
        <strain evidence="4">KACC 23698</strain>
    </source>
</reference>
<dbReference type="InterPro" id="IPR011600">
    <property type="entry name" value="Pept_C14_caspase"/>
</dbReference>
<dbReference type="PANTHER" id="PTHR48104">
    <property type="entry name" value="METACASPASE-4"/>
    <property type="match status" value="1"/>
</dbReference>
<evidence type="ECO:0000259" key="3">
    <source>
        <dbReference type="Pfam" id="PF00656"/>
    </source>
</evidence>
<dbReference type="EMBL" id="CP157484">
    <property type="protein sequence ID" value="XBO40391.1"/>
    <property type="molecule type" value="Genomic_DNA"/>
</dbReference>
<dbReference type="GO" id="GO:0006508">
    <property type="term" value="P:proteolysis"/>
    <property type="evidence" value="ECO:0007669"/>
    <property type="project" value="InterPro"/>
</dbReference>
<dbReference type="Gene3D" id="3.40.50.1460">
    <property type="match status" value="1"/>
</dbReference>
<dbReference type="InterPro" id="IPR050452">
    <property type="entry name" value="Metacaspase"/>
</dbReference>
<feature type="region of interest" description="Disordered" evidence="1">
    <location>
        <begin position="299"/>
        <end position="324"/>
    </location>
</feature>
<dbReference type="GO" id="GO:0005737">
    <property type="term" value="C:cytoplasm"/>
    <property type="evidence" value="ECO:0007669"/>
    <property type="project" value="TreeGrafter"/>
</dbReference>
<protein>
    <submittedName>
        <fullName evidence="4">Caspase family protein</fullName>
    </submittedName>
</protein>
<accession>A0AAU7JJC9</accession>
<name>A0AAU7JJC9_9HYPH</name>